<dbReference type="Proteomes" id="UP001642409">
    <property type="component" value="Unassembled WGS sequence"/>
</dbReference>
<reference evidence="3 4" key="2">
    <citation type="submission" date="2024-07" db="EMBL/GenBank/DDBJ databases">
        <authorList>
            <person name="Akdeniz Z."/>
        </authorList>
    </citation>
    <scope>NUCLEOTIDE SEQUENCE [LARGE SCALE GENOMIC DNA]</scope>
</reference>
<comment type="caution">
    <text evidence="2">The sequence shown here is derived from an EMBL/GenBank/DDBJ whole genome shotgun (WGS) entry which is preliminary data.</text>
</comment>
<proteinExistence type="predicted"/>
<dbReference type="EMBL" id="CATOUU010000905">
    <property type="protein sequence ID" value="CAI9958365.1"/>
    <property type="molecule type" value="Genomic_DNA"/>
</dbReference>
<name>A0AA86QGL1_9EUKA</name>
<protein>
    <submittedName>
        <fullName evidence="3">Hypothetical_protein</fullName>
    </submittedName>
</protein>
<accession>A0AA86QGL1</accession>
<evidence type="ECO:0000313" key="3">
    <source>
        <dbReference type="EMBL" id="CAL6045905.1"/>
    </source>
</evidence>
<organism evidence="2">
    <name type="scientific">Hexamita inflata</name>
    <dbReference type="NCBI Taxonomy" id="28002"/>
    <lineage>
        <taxon>Eukaryota</taxon>
        <taxon>Metamonada</taxon>
        <taxon>Diplomonadida</taxon>
        <taxon>Hexamitidae</taxon>
        <taxon>Hexamitinae</taxon>
        <taxon>Hexamita</taxon>
    </lineage>
</organism>
<evidence type="ECO:0000313" key="4">
    <source>
        <dbReference type="Proteomes" id="UP001642409"/>
    </source>
</evidence>
<dbReference type="EMBL" id="CAXDID020000166">
    <property type="protein sequence ID" value="CAL6045905.1"/>
    <property type="molecule type" value="Genomic_DNA"/>
</dbReference>
<keyword evidence="1" id="KW-0812">Transmembrane</keyword>
<gene>
    <name evidence="3" type="ORF">HINF_LOCUS41471</name>
    <name evidence="2" type="ORF">HINF_LOCUS46010</name>
</gene>
<evidence type="ECO:0000313" key="2">
    <source>
        <dbReference type="EMBL" id="CAI9958365.1"/>
    </source>
</evidence>
<reference evidence="2" key="1">
    <citation type="submission" date="2023-06" db="EMBL/GenBank/DDBJ databases">
        <authorList>
            <person name="Kurt Z."/>
        </authorList>
    </citation>
    <scope>NUCLEOTIDE SEQUENCE</scope>
</reference>
<keyword evidence="4" id="KW-1185">Reference proteome</keyword>
<sequence length="300" mass="34037">MGPCLSKTGQQISQQTLNLTIKMKIDQFTRRLSYTENSNKKENHFSLSVAKPLSVSALSSGLFSSGSAYVITQKVASRCNQPEVIQSSDILKIKQSNATHNDYEFTVSESSFYFVGGSNPSFTRSFYDKYCSSILSCPGDQSLFYSTWKNCVKPVQNKYWRTSPYSLSKNFTGFKRGERLIPVVSFIMPISSLQNPLTFDQYFGNTDSNLLLTTPKQHLTLQNFVDQFQDGYLSVSAAVFMDFDVGIDKPFVITSIVYGTFCFVFVALIKCFPRIGKKIIRVDFLFPKEPKVVRRQYLIM</sequence>
<keyword evidence="1" id="KW-1133">Transmembrane helix</keyword>
<evidence type="ECO:0000256" key="1">
    <source>
        <dbReference type="SAM" id="Phobius"/>
    </source>
</evidence>
<feature type="transmembrane region" description="Helical" evidence="1">
    <location>
        <begin position="251"/>
        <end position="272"/>
    </location>
</feature>
<keyword evidence="1" id="KW-0472">Membrane</keyword>
<dbReference type="AlphaFoldDB" id="A0AA86QGL1"/>